<name>A0AAV2GR73_9ROSI</name>
<evidence type="ECO:0000259" key="1">
    <source>
        <dbReference type="Pfam" id="PF05699"/>
    </source>
</evidence>
<sequence length="643" mass="72745">MGESSNSHHNDAVRKRDALLNQKQHIGKVIEKQSSAEVKKNRLRVKASIGSARWLALQGVAFRGHDETPHSKNRGNFIELIEIFSSYNQEVKSTVLGNAPKNAKYTSPDIQKQILHVLAKKVRNKIFEEIGDSKFSIIVDEACDESQHEQMAIILRFVDTQGLIQERFFDVVHVRDTTSMTLHTSICLTLSSHKFVIQNLRGQGYDGASNMRGEWNGLKALFLKDHPQAYYVHCMAHHLQLALVSASKDVTAVHEFFIDLAFIVNAVNASSKRHEQLEVVKASTIAQLIAGEEIATGTCANQMSTLQRAGDTRWSSHLNSISSVIRLYESSYKVLEDIKKDGYTAKNKGDARVALRKMSSFEFIFTLLLLNDIFGTTDTLCRALQHKSQDIVNAMSLVEVTKMVLKEMRDEGWDSFLAKVIKFCNDYGITVPDFSVAHFEGRPCRQVDTITNEHHYHFDIFNAAIDVQIEELRSRFEEKVVELLKLSSSLDPTNGYKAFDIDAICSLARKYYPLDFSEKEIDRLAFQLEIFHGTARTHPALENLSSVAELCHGLAESGKAKDFDLVDRLIRLVLTLLVSTASGERAFSAMKLVKTKLRNKMIDDFLADGLIIYIERDIVDTLSLDDILSDFIDLKERRVRLRK</sequence>
<protein>
    <submittedName>
        <fullName evidence="3">Uncharacterized protein</fullName>
    </submittedName>
</protein>
<dbReference type="GO" id="GO:0046983">
    <property type="term" value="F:protein dimerization activity"/>
    <property type="evidence" value="ECO:0007669"/>
    <property type="project" value="InterPro"/>
</dbReference>
<feature type="domain" description="DUF4371" evidence="2">
    <location>
        <begin position="3"/>
        <end position="217"/>
    </location>
</feature>
<dbReference type="Pfam" id="PF14291">
    <property type="entry name" value="DUF4371"/>
    <property type="match status" value="1"/>
</dbReference>
<dbReference type="InterPro" id="IPR025398">
    <property type="entry name" value="DUF4371"/>
</dbReference>
<proteinExistence type="predicted"/>
<evidence type="ECO:0000313" key="3">
    <source>
        <dbReference type="EMBL" id="CAL1412333.1"/>
    </source>
</evidence>
<dbReference type="Proteomes" id="UP001497516">
    <property type="component" value="Chromosome 9"/>
</dbReference>
<dbReference type="PANTHER" id="PTHR11697:SF230">
    <property type="entry name" value="ZINC FINGER, MYM DOMAIN CONTAINING 1"/>
    <property type="match status" value="1"/>
</dbReference>
<keyword evidence="4" id="KW-1185">Reference proteome</keyword>
<dbReference type="InterPro" id="IPR055298">
    <property type="entry name" value="AtLOH3-like"/>
</dbReference>
<evidence type="ECO:0000259" key="2">
    <source>
        <dbReference type="Pfam" id="PF14291"/>
    </source>
</evidence>
<accession>A0AAV2GR73</accession>
<feature type="domain" description="HAT C-terminal dimerisation" evidence="1">
    <location>
        <begin position="560"/>
        <end position="617"/>
    </location>
</feature>
<gene>
    <name evidence="3" type="ORF">LTRI10_LOCUS51633</name>
</gene>
<reference evidence="3 4" key="1">
    <citation type="submission" date="2024-04" db="EMBL/GenBank/DDBJ databases">
        <authorList>
            <person name="Fracassetti M."/>
        </authorList>
    </citation>
    <scope>NUCLEOTIDE SEQUENCE [LARGE SCALE GENOMIC DNA]</scope>
</reference>
<dbReference type="SUPFAM" id="SSF53098">
    <property type="entry name" value="Ribonuclease H-like"/>
    <property type="match status" value="1"/>
</dbReference>
<dbReference type="EMBL" id="OZ034822">
    <property type="protein sequence ID" value="CAL1412333.1"/>
    <property type="molecule type" value="Genomic_DNA"/>
</dbReference>
<dbReference type="AlphaFoldDB" id="A0AAV2GR73"/>
<evidence type="ECO:0000313" key="4">
    <source>
        <dbReference type="Proteomes" id="UP001497516"/>
    </source>
</evidence>
<organism evidence="3 4">
    <name type="scientific">Linum trigynum</name>
    <dbReference type="NCBI Taxonomy" id="586398"/>
    <lineage>
        <taxon>Eukaryota</taxon>
        <taxon>Viridiplantae</taxon>
        <taxon>Streptophyta</taxon>
        <taxon>Embryophyta</taxon>
        <taxon>Tracheophyta</taxon>
        <taxon>Spermatophyta</taxon>
        <taxon>Magnoliopsida</taxon>
        <taxon>eudicotyledons</taxon>
        <taxon>Gunneridae</taxon>
        <taxon>Pentapetalae</taxon>
        <taxon>rosids</taxon>
        <taxon>fabids</taxon>
        <taxon>Malpighiales</taxon>
        <taxon>Linaceae</taxon>
        <taxon>Linum</taxon>
    </lineage>
</organism>
<dbReference type="InterPro" id="IPR012337">
    <property type="entry name" value="RNaseH-like_sf"/>
</dbReference>
<dbReference type="Pfam" id="PF05699">
    <property type="entry name" value="Dimer_Tnp_hAT"/>
    <property type="match status" value="1"/>
</dbReference>
<dbReference type="InterPro" id="IPR008906">
    <property type="entry name" value="HATC_C_dom"/>
</dbReference>
<dbReference type="PANTHER" id="PTHR11697">
    <property type="entry name" value="GENERAL TRANSCRIPTION FACTOR 2-RELATED ZINC FINGER PROTEIN"/>
    <property type="match status" value="1"/>
</dbReference>